<dbReference type="Pfam" id="PF00561">
    <property type="entry name" value="Abhydrolase_1"/>
    <property type="match status" value="1"/>
</dbReference>
<dbReference type="RefSeq" id="WP_092425713.1">
    <property type="nucleotide sequence ID" value="NZ_FPCK01000003.1"/>
</dbReference>
<feature type="transmembrane region" description="Helical" evidence="1">
    <location>
        <begin position="7"/>
        <end position="30"/>
    </location>
</feature>
<dbReference type="OrthoDB" id="9785847at2"/>
<evidence type="ECO:0000313" key="4">
    <source>
        <dbReference type="Proteomes" id="UP000199074"/>
    </source>
</evidence>
<keyword evidence="4" id="KW-1185">Reference proteome</keyword>
<evidence type="ECO:0000259" key="2">
    <source>
        <dbReference type="Pfam" id="PF00561"/>
    </source>
</evidence>
<dbReference type="SUPFAM" id="SSF53474">
    <property type="entry name" value="alpha/beta-Hydrolases"/>
    <property type="match status" value="1"/>
</dbReference>
<feature type="transmembrane region" description="Helical" evidence="1">
    <location>
        <begin position="50"/>
        <end position="74"/>
    </location>
</feature>
<dbReference type="InterPro" id="IPR050228">
    <property type="entry name" value="Carboxylesterase_BioH"/>
</dbReference>
<protein>
    <submittedName>
        <fullName evidence="3">Pimeloyl-ACP methyl ester carboxylesterase</fullName>
    </submittedName>
</protein>
<keyword evidence="1" id="KW-1133">Transmembrane helix</keyword>
<dbReference type="PANTHER" id="PTHR43194:SF2">
    <property type="entry name" value="PEROXISOMAL MEMBRANE PROTEIN LPX1"/>
    <property type="match status" value="1"/>
</dbReference>
<organism evidence="3 4">
    <name type="scientific">Devosia crocina</name>
    <dbReference type="NCBI Taxonomy" id="429728"/>
    <lineage>
        <taxon>Bacteria</taxon>
        <taxon>Pseudomonadati</taxon>
        <taxon>Pseudomonadota</taxon>
        <taxon>Alphaproteobacteria</taxon>
        <taxon>Hyphomicrobiales</taxon>
        <taxon>Devosiaceae</taxon>
        <taxon>Devosia</taxon>
    </lineage>
</organism>
<dbReference type="Proteomes" id="UP000199074">
    <property type="component" value="Unassembled WGS sequence"/>
</dbReference>
<gene>
    <name evidence="3" type="ORF">SAMN05216456_2871</name>
</gene>
<reference evidence="3 4" key="1">
    <citation type="submission" date="2016-10" db="EMBL/GenBank/DDBJ databases">
        <authorList>
            <person name="de Groot N.N."/>
        </authorList>
    </citation>
    <scope>NUCLEOTIDE SEQUENCE [LARGE SCALE GENOMIC DNA]</scope>
    <source>
        <strain evidence="3 4">IPL20</strain>
    </source>
</reference>
<dbReference type="Gene3D" id="3.40.50.1820">
    <property type="entry name" value="alpha/beta hydrolase"/>
    <property type="match status" value="1"/>
</dbReference>
<accession>A0A1I7NRN1</accession>
<sequence length="380" mass="41722">MPLFFPVRVLTTLVSLLLLAATVYLLWSWYDGHLLVERADGDVEPLREDWRLWTGLLLLGFSFLGRLVVVPLLARPDRDEPSVAARGTGEEVAGPMGTTLFIETLGRADGPTLILTHGWSMDSTIWHYAKRQLGQHFRLIVWDLPGLGRSRGPISLETFAACLAFIIERSGAPGVVLVGHSIGGMTIQTLARDFPDLVAQRVRGMVLFNTTYTNPLRTMILPRLMQALRWPVLEPLMRLTILLQPLAWLGAWQSYLSGMAHLGNRIGFGRYVTRSQLEHVTLLSTRNSQGSICRGNLAMFRWDATGVLAHLPVPVLAVAGAADIVTKPEASQAIVGEAAEGRLIEIAGVNHMGMLERAEAYNEAVAAFASAVFVRDGVRS</sequence>
<evidence type="ECO:0000313" key="3">
    <source>
        <dbReference type="EMBL" id="SFV37341.1"/>
    </source>
</evidence>
<keyword evidence="1" id="KW-0812">Transmembrane</keyword>
<evidence type="ECO:0000256" key="1">
    <source>
        <dbReference type="SAM" id="Phobius"/>
    </source>
</evidence>
<dbReference type="EMBL" id="FPCK01000003">
    <property type="protein sequence ID" value="SFV37341.1"/>
    <property type="molecule type" value="Genomic_DNA"/>
</dbReference>
<dbReference type="InterPro" id="IPR000073">
    <property type="entry name" value="AB_hydrolase_1"/>
</dbReference>
<keyword evidence="1" id="KW-0472">Membrane</keyword>
<dbReference type="PANTHER" id="PTHR43194">
    <property type="entry name" value="HYDROLASE ALPHA/BETA FOLD FAMILY"/>
    <property type="match status" value="1"/>
</dbReference>
<dbReference type="STRING" id="429728.SAMN05216456_2871"/>
<dbReference type="AlphaFoldDB" id="A0A1I7NRN1"/>
<proteinExistence type="predicted"/>
<name>A0A1I7NRN1_9HYPH</name>
<dbReference type="InterPro" id="IPR029058">
    <property type="entry name" value="AB_hydrolase_fold"/>
</dbReference>
<feature type="domain" description="AB hydrolase-1" evidence="2">
    <location>
        <begin position="111"/>
        <end position="357"/>
    </location>
</feature>